<dbReference type="AlphaFoldDB" id="A0A2R6W9E4"/>
<evidence type="ECO:0000313" key="2">
    <source>
        <dbReference type="EMBL" id="PTQ30475.1"/>
    </source>
</evidence>
<reference evidence="3" key="1">
    <citation type="journal article" date="2017" name="Cell">
        <title>Insights into land plant evolution garnered from the Marchantia polymorpha genome.</title>
        <authorList>
            <person name="Bowman J.L."/>
            <person name="Kohchi T."/>
            <person name="Yamato K.T."/>
            <person name="Jenkins J."/>
            <person name="Shu S."/>
            <person name="Ishizaki K."/>
            <person name="Yamaoka S."/>
            <person name="Nishihama R."/>
            <person name="Nakamura Y."/>
            <person name="Berger F."/>
            <person name="Adam C."/>
            <person name="Aki S.S."/>
            <person name="Althoff F."/>
            <person name="Araki T."/>
            <person name="Arteaga-Vazquez M.A."/>
            <person name="Balasubrmanian S."/>
            <person name="Barry K."/>
            <person name="Bauer D."/>
            <person name="Boehm C.R."/>
            <person name="Briginshaw L."/>
            <person name="Caballero-Perez J."/>
            <person name="Catarino B."/>
            <person name="Chen F."/>
            <person name="Chiyoda S."/>
            <person name="Chovatia M."/>
            <person name="Davies K.M."/>
            <person name="Delmans M."/>
            <person name="Demura T."/>
            <person name="Dierschke T."/>
            <person name="Dolan L."/>
            <person name="Dorantes-Acosta A.E."/>
            <person name="Eklund D.M."/>
            <person name="Florent S.N."/>
            <person name="Flores-Sandoval E."/>
            <person name="Fujiyama A."/>
            <person name="Fukuzawa H."/>
            <person name="Galik B."/>
            <person name="Grimanelli D."/>
            <person name="Grimwood J."/>
            <person name="Grossniklaus U."/>
            <person name="Hamada T."/>
            <person name="Haseloff J."/>
            <person name="Hetherington A.J."/>
            <person name="Higo A."/>
            <person name="Hirakawa Y."/>
            <person name="Hundley H.N."/>
            <person name="Ikeda Y."/>
            <person name="Inoue K."/>
            <person name="Inoue S.I."/>
            <person name="Ishida S."/>
            <person name="Jia Q."/>
            <person name="Kakita M."/>
            <person name="Kanazawa T."/>
            <person name="Kawai Y."/>
            <person name="Kawashima T."/>
            <person name="Kennedy M."/>
            <person name="Kinose K."/>
            <person name="Kinoshita T."/>
            <person name="Kohara Y."/>
            <person name="Koide E."/>
            <person name="Komatsu K."/>
            <person name="Kopischke S."/>
            <person name="Kubo M."/>
            <person name="Kyozuka J."/>
            <person name="Lagercrantz U."/>
            <person name="Lin S.S."/>
            <person name="Lindquist E."/>
            <person name="Lipzen A.M."/>
            <person name="Lu C.W."/>
            <person name="De Luna E."/>
            <person name="Martienssen R.A."/>
            <person name="Minamino N."/>
            <person name="Mizutani M."/>
            <person name="Mizutani M."/>
            <person name="Mochizuki N."/>
            <person name="Monte I."/>
            <person name="Mosher R."/>
            <person name="Nagasaki H."/>
            <person name="Nakagami H."/>
            <person name="Naramoto S."/>
            <person name="Nishitani K."/>
            <person name="Ohtani M."/>
            <person name="Okamoto T."/>
            <person name="Okumura M."/>
            <person name="Phillips J."/>
            <person name="Pollak B."/>
            <person name="Reinders A."/>
            <person name="Rovekamp M."/>
            <person name="Sano R."/>
            <person name="Sawa S."/>
            <person name="Schmid M.W."/>
            <person name="Shirakawa M."/>
            <person name="Solano R."/>
            <person name="Spunde A."/>
            <person name="Suetsugu N."/>
            <person name="Sugano S."/>
            <person name="Sugiyama A."/>
            <person name="Sun R."/>
            <person name="Suzuki Y."/>
            <person name="Takenaka M."/>
            <person name="Takezawa D."/>
            <person name="Tomogane H."/>
            <person name="Tsuzuki M."/>
            <person name="Ueda T."/>
            <person name="Umeda M."/>
            <person name="Ward J.M."/>
            <person name="Watanabe Y."/>
            <person name="Yazaki K."/>
            <person name="Yokoyama R."/>
            <person name="Yoshitake Y."/>
            <person name="Yotsui I."/>
            <person name="Zachgo S."/>
            <person name="Schmutz J."/>
        </authorList>
    </citation>
    <scope>NUCLEOTIDE SEQUENCE [LARGE SCALE GENOMIC DNA]</scope>
    <source>
        <strain evidence="3">Tak-1</strain>
    </source>
</reference>
<organism evidence="2 3">
    <name type="scientific">Marchantia polymorpha</name>
    <name type="common">Common liverwort</name>
    <name type="synonym">Marchantia aquatica</name>
    <dbReference type="NCBI Taxonomy" id="3197"/>
    <lineage>
        <taxon>Eukaryota</taxon>
        <taxon>Viridiplantae</taxon>
        <taxon>Streptophyta</taxon>
        <taxon>Embryophyta</taxon>
        <taxon>Marchantiophyta</taxon>
        <taxon>Marchantiopsida</taxon>
        <taxon>Marchantiidae</taxon>
        <taxon>Marchantiales</taxon>
        <taxon>Marchantiaceae</taxon>
        <taxon>Marchantia</taxon>
    </lineage>
</organism>
<feature type="region of interest" description="Disordered" evidence="1">
    <location>
        <begin position="112"/>
        <end position="134"/>
    </location>
</feature>
<dbReference type="Proteomes" id="UP000244005">
    <property type="component" value="Unassembled WGS sequence"/>
</dbReference>
<accession>A0A2R6W9E4</accession>
<evidence type="ECO:0000313" key="3">
    <source>
        <dbReference type="Proteomes" id="UP000244005"/>
    </source>
</evidence>
<name>A0A2R6W9E4_MARPO</name>
<keyword evidence="3" id="KW-1185">Reference proteome</keyword>
<gene>
    <name evidence="2" type="ORF">MARPO_0124s0047</name>
</gene>
<evidence type="ECO:0000256" key="1">
    <source>
        <dbReference type="SAM" id="MobiDB-lite"/>
    </source>
</evidence>
<protein>
    <submittedName>
        <fullName evidence="2">Uncharacterized protein</fullName>
    </submittedName>
</protein>
<proteinExistence type="predicted"/>
<feature type="compositionally biased region" description="Low complexity" evidence="1">
    <location>
        <begin position="118"/>
        <end position="134"/>
    </location>
</feature>
<sequence length="134" mass="15329">MAAPSSLFNQQRMDHIREPLREQLQGSGPKKHEVSSLGLQIRGHCGLAQRPAYHKEVDTAREELANFREKFDQWKIHYDREIGKTRQELAMLTPRLMGLGLASKIHHLQEMTASRMNTPRSSTPRCSTPRSADL</sequence>
<dbReference type="EMBL" id="KZ772796">
    <property type="protein sequence ID" value="PTQ30475.1"/>
    <property type="molecule type" value="Genomic_DNA"/>
</dbReference>
<dbReference type="Gramene" id="Mp5g02760.1">
    <property type="protein sequence ID" value="Mp5g02760.1.cds1"/>
    <property type="gene ID" value="Mp5g02760"/>
</dbReference>